<protein>
    <submittedName>
        <fullName evidence="1">Uncharacterized protein</fullName>
    </submittedName>
</protein>
<evidence type="ECO:0000313" key="2">
    <source>
        <dbReference type="Proteomes" id="UP000199548"/>
    </source>
</evidence>
<evidence type="ECO:0000313" key="1">
    <source>
        <dbReference type="EMBL" id="SFJ92844.1"/>
    </source>
</evidence>
<gene>
    <name evidence="1" type="ORF">SAMN05192543_113124</name>
</gene>
<dbReference type="Proteomes" id="UP000199548">
    <property type="component" value="Unassembled WGS sequence"/>
</dbReference>
<sequence length="33" mass="3513">MSTQGEFSLLKTITLVIGLARLPKNILPSEKGG</sequence>
<accession>A0A1I3VBK9</accession>
<reference evidence="1 2" key="1">
    <citation type="submission" date="2016-10" db="EMBL/GenBank/DDBJ databases">
        <authorList>
            <person name="de Groot N.N."/>
        </authorList>
    </citation>
    <scope>NUCLEOTIDE SEQUENCE [LARGE SCALE GENOMIC DNA]</scope>
    <source>
        <strain evidence="1 2">LMG 23650</strain>
    </source>
</reference>
<organism evidence="1 2">
    <name type="scientific">Paraburkholderia megapolitana</name>
    <dbReference type="NCBI Taxonomy" id="420953"/>
    <lineage>
        <taxon>Bacteria</taxon>
        <taxon>Pseudomonadati</taxon>
        <taxon>Pseudomonadota</taxon>
        <taxon>Betaproteobacteria</taxon>
        <taxon>Burkholderiales</taxon>
        <taxon>Burkholderiaceae</taxon>
        <taxon>Paraburkholderia</taxon>
    </lineage>
</organism>
<dbReference type="EMBL" id="FOQU01000013">
    <property type="protein sequence ID" value="SFJ92844.1"/>
    <property type="molecule type" value="Genomic_DNA"/>
</dbReference>
<keyword evidence="2" id="KW-1185">Reference proteome</keyword>
<name>A0A1I3VBK9_9BURK</name>
<dbReference type="AlphaFoldDB" id="A0A1I3VBK9"/>
<proteinExistence type="predicted"/>